<gene>
    <name evidence="2" type="ORF">OTU49_011426</name>
</gene>
<comment type="caution">
    <text evidence="2">The sequence shown here is derived from an EMBL/GenBank/DDBJ whole genome shotgun (WGS) entry which is preliminary data.</text>
</comment>
<evidence type="ECO:0000256" key="1">
    <source>
        <dbReference type="SAM" id="Phobius"/>
    </source>
</evidence>
<dbReference type="Proteomes" id="UP001445076">
    <property type="component" value="Unassembled WGS sequence"/>
</dbReference>
<sequence length="110" mass="12400">GGVYLQLVEEEDLCVCTVNDLSCSTHLHHTTMTVPIEAMYSRSRFPSGPILLFLLLYTPIGIIIFLLRLFISLQLFLAASVLPHNTIIRSLVCMTFLELYQHCCAIVTLE</sequence>
<accession>A0AAW0W774</accession>
<dbReference type="EMBL" id="JARKIK010000087">
    <property type="protein sequence ID" value="KAK8724064.1"/>
    <property type="molecule type" value="Genomic_DNA"/>
</dbReference>
<reference evidence="2 3" key="1">
    <citation type="journal article" date="2024" name="BMC Genomics">
        <title>Genome assembly of redclaw crayfish (Cherax quadricarinatus) provides insights into its immune adaptation and hypoxia tolerance.</title>
        <authorList>
            <person name="Liu Z."/>
            <person name="Zheng J."/>
            <person name="Li H."/>
            <person name="Fang K."/>
            <person name="Wang S."/>
            <person name="He J."/>
            <person name="Zhou D."/>
            <person name="Weng S."/>
            <person name="Chi M."/>
            <person name="Gu Z."/>
            <person name="He J."/>
            <person name="Li F."/>
            <person name="Wang M."/>
        </authorList>
    </citation>
    <scope>NUCLEOTIDE SEQUENCE [LARGE SCALE GENOMIC DNA]</scope>
    <source>
        <strain evidence="2">ZL_2023a</strain>
    </source>
</reference>
<feature type="non-terminal residue" evidence="2">
    <location>
        <position position="1"/>
    </location>
</feature>
<organism evidence="2 3">
    <name type="scientific">Cherax quadricarinatus</name>
    <name type="common">Australian red claw crayfish</name>
    <dbReference type="NCBI Taxonomy" id="27406"/>
    <lineage>
        <taxon>Eukaryota</taxon>
        <taxon>Metazoa</taxon>
        <taxon>Ecdysozoa</taxon>
        <taxon>Arthropoda</taxon>
        <taxon>Crustacea</taxon>
        <taxon>Multicrustacea</taxon>
        <taxon>Malacostraca</taxon>
        <taxon>Eumalacostraca</taxon>
        <taxon>Eucarida</taxon>
        <taxon>Decapoda</taxon>
        <taxon>Pleocyemata</taxon>
        <taxon>Astacidea</taxon>
        <taxon>Parastacoidea</taxon>
        <taxon>Parastacidae</taxon>
        <taxon>Cherax</taxon>
    </lineage>
</organism>
<keyword evidence="1" id="KW-1133">Transmembrane helix</keyword>
<proteinExistence type="predicted"/>
<name>A0AAW0W774_CHEQU</name>
<evidence type="ECO:0000313" key="2">
    <source>
        <dbReference type="EMBL" id="KAK8724064.1"/>
    </source>
</evidence>
<dbReference type="AlphaFoldDB" id="A0AAW0W774"/>
<protein>
    <submittedName>
        <fullName evidence="2">Uncharacterized protein</fullName>
    </submittedName>
</protein>
<evidence type="ECO:0000313" key="3">
    <source>
        <dbReference type="Proteomes" id="UP001445076"/>
    </source>
</evidence>
<keyword evidence="1" id="KW-0472">Membrane</keyword>
<keyword evidence="1" id="KW-0812">Transmembrane</keyword>
<feature type="transmembrane region" description="Helical" evidence="1">
    <location>
        <begin position="50"/>
        <end position="71"/>
    </location>
</feature>
<keyword evidence="3" id="KW-1185">Reference proteome</keyword>